<dbReference type="AlphaFoldDB" id="A0AAV6N3E0"/>
<accession>A0AAV6N3E0</accession>
<dbReference type="Proteomes" id="UP000685013">
    <property type="component" value="Chromosome 10"/>
</dbReference>
<name>A0AAV6N3E0_9ROSI</name>
<comment type="caution">
    <text evidence="1">The sequence shown here is derived from an EMBL/GenBank/DDBJ whole genome shotgun (WGS) entry which is preliminary data.</text>
</comment>
<keyword evidence="2" id="KW-1185">Reference proteome</keyword>
<proteinExistence type="predicted"/>
<sequence>MGGLAVSHYITLSLAVTLSDKPMRDHTTSLTYPNQPSSLDCDPPSTCLYHIPPGGGGGTSISSLGNPVISKRHSRGQSDLDTWISVSPFAFTSVSYGS</sequence>
<gene>
    <name evidence="1" type="ORF">SDJN03_15570</name>
</gene>
<evidence type="ECO:0000313" key="1">
    <source>
        <dbReference type="EMBL" id="KAG6590147.1"/>
    </source>
</evidence>
<reference evidence="1 2" key="1">
    <citation type="journal article" date="2021" name="Hortic Res">
        <title>The domestication of Cucurbita argyrosperma as revealed by the genome of its wild relative.</title>
        <authorList>
            <person name="Barrera-Redondo J."/>
            <person name="Sanchez-de la Vega G."/>
            <person name="Aguirre-Liguori J.A."/>
            <person name="Castellanos-Morales G."/>
            <person name="Gutierrez-Guerrero Y.T."/>
            <person name="Aguirre-Dugua X."/>
            <person name="Aguirre-Planter E."/>
            <person name="Tenaillon M.I."/>
            <person name="Lira-Saade R."/>
            <person name="Eguiarte L.E."/>
        </authorList>
    </citation>
    <scope>NUCLEOTIDE SEQUENCE [LARGE SCALE GENOMIC DNA]</scope>
    <source>
        <strain evidence="1">JBR-2021</strain>
    </source>
</reference>
<feature type="non-terminal residue" evidence="1">
    <location>
        <position position="1"/>
    </location>
</feature>
<organism evidence="1 2">
    <name type="scientific">Cucurbita argyrosperma subsp. sororia</name>
    <dbReference type="NCBI Taxonomy" id="37648"/>
    <lineage>
        <taxon>Eukaryota</taxon>
        <taxon>Viridiplantae</taxon>
        <taxon>Streptophyta</taxon>
        <taxon>Embryophyta</taxon>
        <taxon>Tracheophyta</taxon>
        <taxon>Spermatophyta</taxon>
        <taxon>Magnoliopsida</taxon>
        <taxon>eudicotyledons</taxon>
        <taxon>Gunneridae</taxon>
        <taxon>Pentapetalae</taxon>
        <taxon>rosids</taxon>
        <taxon>fabids</taxon>
        <taxon>Cucurbitales</taxon>
        <taxon>Cucurbitaceae</taxon>
        <taxon>Cucurbiteae</taxon>
        <taxon>Cucurbita</taxon>
    </lineage>
</organism>
<evidence type="ECO:0000313" key="2">
    <source>
        <dbReference type="Proteomes" id="UP000685013"/>
    </source>
</evidence>
<dbReference type="EMBL" id="JAGKQH010000010">
    <property type="protein sequence ID" value="KAG6590147.1"/>
    <property type="molecule type" value="Genomic_DNA"/>
</dbReference>
<protein>
    <submittedName>
        <fullName evidence="1">Uncharacterized protein</fullName>
    </submittedName>
</protein>